<evidence type="ECO:0000259" key="4">
    <source>
        <dbReference type="Pfam" id="PF02909"/>
    </source>
</evidence>
<keyword evidence="2" id="KW-0238">DNA-binding</keyword>
<accession>A0A4Q2JSB6</accession>
<evidence type="ECO:0000256" key="2">
    <source>
        <dbReference type="ARBA" id="ARBA00023125"/>
    </source>
</evidence>
<organism evidence="5 6">
    <name type="scientific">Agromyces fucosus</name>
    <dbReference type="NCBI Taxonomy" id="41985"/>
    <lineage>
        <taxon>Bacteria</taxon>
        <taxon>Bacillati</taxon>
        <taxon>Actinomycetota</taxon>
        <taxon>Actinomycetes</taxon>
        <taxon>Micrococcales</taxon>
        <taxon>Microbacteriaceae</taxon>
        <taxon>Agromyces</taxon>
    </lineage>
</organism>
<sequence length="232" mass="25261">MHMSARDGKSGFRTAARRLNQAIERGGAMARPRVPLLSTERIADAAIELVDSGQAFGVNALARRLGVTPSSLYNHVDGRDGIIELMRGRLGETYLSESPSGDWVEVVTQTMRASRRMYAEHPAIVPLLVGKTITHPVVIASYDRLATALLGAGFPDDEVITVIAILDSFALGFGLDLASPDDIWKPETPTTSLARLLEQAAKGPERSDRVFEIGLEFLLDALRLRLGRLDLD</sequence>
<gene>
    <name evidence="5" type="ORF">ESP57_08370</name>
</gene>
<dbReference type="SUPFAM" id="SSF48498">
    <property type="entry name" value="Tetracyclin repressor-like, C-terminal domain"/>
    <property type="match status" value="1"/>
</dbReference>
<dbReference type="Pfam" id="PF02909">
    <property type="entry name" value="TetR_C_1"/>
    <property type="match status" value="1"/>
</dbReference>
<dbReference type="GO" id="GO:0045892">
    <property type="term" value="P:negative regulation of DNA-templated transcription"/>
    <property type="evidence" value="ECO:0007669"/>
    <property type="project" value="InterPro"/>
</dbReference>
<dbReference type="PANTHER" id="PTHR30055:SF151">
    <property type="entry name" value="TRANSCRIPTIONAL REGULATORY PROTEIN"/>
    <property type="match status" value="1"/>
</dbReference>
<dbReference type="InterPro" id="IPR009057">
    <property type="entry name" value="Homeodomain-like_sf"/>
</dbReference>
<protein>
    <submittedName>
        <fullName evidence="5">TetR/AcrR family transcriptional regulator</fullName>
    </submittedName>
</protein>
<dbReference type="InterPro" id="IPR004111">
    <property type="entry name" value="Repressor_TetR_C"/>
</dbReference>
<reference evidence="5 6" key="1">
    <citation type="submission" date="2019-01" db="EMBL/GenBank/DDBJ databases">
        <authorList>
            <person name="Li J."/>
        </authorList>
    </citation>
    <scope>NUCLEOTIDE SEQUENCE [LARGE SCALE GENOMIC DNA]</scope>
    <source>
        <strain evidence="5 6">CCUG 35506</strain>
    </source>
</reference>
<dbReference type="PANTHER" id="PTHR30055">
    <property type="entry name" value="HTH-TYPE TRANSCRIPTIONAL REGULATOR RUTR"/>
    <property type="match status" value="1"/>
</dbReference>
<dbReference type="Gene3D" id="1.10.357.10">
    <property type="entry name" value="Tetracycline Repressor, domain 2"/>
    <property type="match status" value="1"/>
</dbReference>
<evidence type="ECO:0000313" key="6">
    <source>
        <dbReference type="Proteomes" id="UP000292935"/>
    </source>
</evidence>
<dbReference type="EMBL" id="SDPO01000002">
    <property type="protein sequence ID" value="RXZ48968.1"/>
    <property type="molecule type" value="Genomic_DNA"/>
</dbReference>
<name>A0A4Q2JSB6_9MICO</name>
<evidence type="ECO:0000256" key="3">
    <source>
        <dbReference type="ARBA" id="ARBA00023163"/>
    </source>
</evidence>
<dbReference type="OrthoDB" id="3291296at2"/>
<feature type="domain" description="Tetracycline repressor TetR C-terminal" evidence="4">
    <location>
        <begin position="98"/>
        <end position="223"/>
    </location>
</feature>
<dbReference type="AlphaFoldDB" id="A0A4Q2JSB6"/>
<comment type="caution">
    <text evidence="5">The sequence shown here is derived from an EMBL/GenBank/DDBJ whole genome shotgun (WGS) entry which is preliminary data.</text>
</comment>
<evidence type="ECO:0000313" key="5">
    <source>
        <dbReference type="EMBL" id="RXZ48968.1"/>
    </source>
</evidence>
<dbReference type="InterPro" id="IPR036271">
    <property type="entry name" value="Tet_transcr_reg_TetR-rel_C_sf"/>
</dbReference>
<dbReference type="GO" id="GO:0000976">
    <property type="term" value="F:transcription cis-regulatory region binding"/>
    <property type="evidence" value="ECO:0007669"/>
    <property type="project" value="TreeGrafter"/>
</dbReference>
<dbReference type="InterPro" id="IPR050109">
    <property type="entry name" value="HTH-type_TetR-like_transc_reg"/>
</dbReference>
<dbReference type="GO" id="GO:0003700">
    <property type="term" value="F:DNA-binding transcription factor activity"/>
    <property type="evidence" value="ECO:0007669"/>
    <property type="project" value="TreeGrafter"/>
</dbReference>
<proteinExistence type="predicted"/>
<keyword evidence="6" id="KW-1185">Reference proteome</keyword>
<dbReference type="SUPFAM" id="SSF46689">
    <property type="entry name" value="Homeodomain-like"/>
    <property type="match status" value="1"/>
</dbReference>
<dbReference type="Proteomes" id="UP000292935">
    <property type="component" value="Unassembled WGS sequence"/>
</dbReference>
<evidence type="ECO:0000256" key="1">
    <source>
        <dbReference type="ARBA" id="ARBA00023015"/>
    </source>
</evidence>
<keyword evidence="1" id="KW-0805">Transcription regulation</keyword>
<keyword evidence="3" id="KW-0804">Transcription</keyword>